<feature type="region of interest" description="Disordered" evidence="1">
    <location>
        <begin position="1"/>
        <end position="24"/>
    </location>
</feature>
<keyword evidence="3" id="KW-1185">Reference proteome</keyword>
<evidence type="ECO:0000313" key="2">
    <source>
        <dbReference type="EMBL" id="TID21387.1"/>
    </source>
</evidence>
<organism evidence="2 3">
    <name type="scientific">Venturia nashicola</name>
    <dbReference type="NCBI Taxonomy" id="86259"/>
    <lineage>
        <taxon>Eukaryota</taxon>
        <taxon>Fungi</taxon>
        <taxon>Dikarya</taxon>
        <taxon>Ascomycota</taxon>
        <taxon>Pezizomycotina</taxon>
        <taxon>Dothideomycetes</taxon>
        <taxon>Pleosporomycetidae</taxon>
        <taxon>Venturiales</taxon>
        <taxon>Venturiaceae</taxon>
        <taxon>Venturia</taxon>
    </lineage>
</organism>
<sequence>MGSTESCSRVNEMGGHTPRATYAKDIMRNHSRNCNYTSHFRRHYSHIRNEKTVIEIRLNPFAEPIEYRRQSCHFYNECLQEKYRVNPR</sequence>
<dbReference type="EMBL" id="SNSC02000009">
    <property type="protein sequence ID" value="TID21387.1"/>
    <property type="molecule type" value="Genomic_DNA"/>
</dbReference>
<comment type="caution">
    <text evidence="2">The sequence shown here is derived from an EMBL/GenBank/DDBJ whole genome shotgun (WGS) entry which is preliminary data.</text>
</comment>
<gene>
    <name evidence="2" type="ORF">E6O75_ATG04782</name>
</gene>
<dbReference type="AlphaFoldDB" id="A0A4Z1PGW0"/>
<reference evidence="2 3" key="1">
    <citation type="submission" date="2019-04" db="EMBL/GenBank/DDBJ databases">
        <title>High contiguity whole genome sequence and gene annotation resource for two Venturia nashicola isolates.</title>
        <authorList>
            <person name="Prokchorchik M."/>
            <person name="Won K."/>
            <person name="Lee Y."/>
            <person name="Choi E.D."/>
            <person name="Segonzac C."/>
            <person name="Sohn K.H."/>
        </authorList>
    </citation>
    <scope>NUCLEOTIDE SEQUENCE [LARGE SCALE GENOMIC DNA]</scope>
    <source>
        <strain evidence="2 3">PRI2</strain>
    </source>
</reference>
<evidence type="ECO:0000256" key="1">
    <source>
        <dbReference type="SAM" id="MobiDB-lite"/>
    </source>
</evidence>
<proteinExistence type="predicted"/>
<evidence type="ECO:0000313" key="3">
    <source>
        <dbReference type="Proteomes" id="UP000298493"/>
    </source>
</evidence>
<accession>A0A4Z1PGW0</accession>
<dbReference type="Proteomes" id="UP000298493">
    <property type="component" value="Unassembled WGS sequence"/>
</dbReference>
<name>A0A4Z1PGW0_9PEZI</name>
<protein>
    <submittedName>
        <fullName evidence="2">Uncharacterized protein</fullName>
    </submittedName>
</protein>